<feature type="domain" description="Disease resistance R13L4/SHOC-2-like LRR" evidence="8">
    <location>
        <begin position="321"/>
        <end position="433"/>
    </location>
</feature>
<reference evidence="9 10" key="1">
    <citation type="submission" date="2023-05" db="EMBL/GenBank/DDBJ databases">
        <title>A 100% complete, gapless, phased diploid assembly of the Scenedesmus obliquus UTEX 3031 genome.</title>
        <authorList>
            <person name="Biondi T.C."/>
            <person name="Hanschen E.R."/>
            <person name="Kwon T."/>
            <person name="Eng W."/>
            <person name="Kruse C.P.S."/>
            <person name="Koehler S.I."/>
            <person name="Kunde Y."/>
            <person name="Gleasner C.D."/>
            <person name="You Mak K.T."/>
            <person name="Polle J."/>
            <person name="Hovde B.T."/>
            <person name="Starkenburg S.R."/>
        </authorList>
    </citation>
    <scope>NUCLEOTIDE SEQUENCE [LARGE SCALE GENOMIC DNA]</scope>
    <source>
        <strain evidence="9 10">DOE0152z</strain>
    </source>
</reference>
<proteinExistence type="predicted"/>
<dbReference type="Proteomes" id="UP001244341">
    <property type="component" value="Chromosome 5b"/>
</dbReference>
<dbReference type="Gene3D" id="3.90.70.10">
    <property type="entry name" value="Cysteine proteinases"/>
    <property type="match status" value="1"/>
</dbReference>
<dbReference type="Pfam" id="PF00112">
    <property type="entry name" value="Peptidase_C1"/>
    <property type="match status" value="1"/>
</dbReference>
<dbReference type="InterPro" id="IPR051848">
    <property type="entry name" value="PGIP"/>
</dbReference>
<evidence type="ECO:0000259" key="8">
    <source>
        <dbReference type="Pfam" id="PF23598"/>
    </source>
</evidence>
<gene>
    <name evidence="9" type="ORF">OEZ85_003084</name>
</gene>
<accession>A0ABY8U297</accession>
<evidence type="ECO:0008006" key="11">
    <source>
        <dbReference type="Google" id="ProtNLM"/>
    </source>
</evidence>
<dbReference type="PANTHER" id="PTHR48059">
    <property type="entry name" value="POLYGALACTURONASE INHIBITOR 1"/>
    <property type="match status" value="1"/>
</dbReference>
<evidence type="ECO:0000313" key="10">
    <source>
        <dbReference type="Proteomes" id="UP001244341"/>
    </source>
</evidence>
<dbReference type="SUPFAM" id="SSF54001">
    <property type="entry name" value="Cysteine proteinases"/>
    <property type="match status" value="1"/>
</dbReference>
<dbReference type="InterPro" id="IPR055414">
    <property type="entry name" value="LRR_R13L4/SHOC2-like"/>
</dbReference>
<dbReference type="PANTHER" id="PTHR48059:SF30">
    <property type="entry name" value="OS06G0587000 PROTEIN"/>
    <property type="match status" value="1"/>
</dbReference>
<sequence>MLNGGVLTALASLPAFENLSCTAAYNEDVAAGEDPNWHAVFCYGWADTARNTGEGWWLCKNSWGSAWGCNGTFRLAYGAAYGMPADYTYAIQAAPVSEFGKVDRARQLLREGTQSAVPSVNGTQCVLYKSKRRIRLVKLHGWLATSARASPNSNPAQIMLDLLAYNSGYLRNLAAPNSAFKMCGTTRDLLVAALDANVTSSDPQVAALLRIKGHIDTTEVLKDWSVAAGTTSAYCAWTGVSCDGNMQVTAIEIWSVHTTGLKGELPPAAAFEGLNSLTAFTLSQQPGITGTLPADWSQLRQLQDVRVSETSLYGSMPSSWGSLTKMRVFYLWANQLTGAIPKTFGALTSMQDLRLSKNRLVGSIPSSLGKLTNLQVLYLWGNQLTGRIPDSFGALTSLQDLQLSKNRLDGSIPSALGHLQMLKVMYLSYNQLTGSIPDSFGVILIQHPVDRQHPPKLWGINIYA</sequence>
<dbReference type="SUPFAM" id="SSF52058">
    <property type="entry name" value="L domain-like"/>
    <property type="match status" value="1"/>
</dbReference>
<evidence type="ECO:0000256" key="4">
    <source>
        <dbReference type="ARBA" id="ARBA00022729"/>
    </source>
</evidence>
<dbReference type="InterPro" id="IPR038765">
    <property type="entry name" value="Papain-like_cys_pep_sf"/>
</dbReference>
<keyword evidence="10" id="KW-1185">Reference proteome</keyword>
<dbReference type="InterPro" id="IPR000668">
    <property type="entry name" value="Peptidase_C1A_C"/>
</dbReference>
<feature type="domain" description="Leucine-rich repeat-containing N-terminal plant-type" evidence="7">
    <location>
        <begin position="202"/>
        <end position="243"/>
    </location>
</feature>
<keyword evidence="5" id="KW-0677">Repeat</keyword>
<dbReference type="Gene3D" id="3.80.10.10">
    <property type="entry name" value="Ribonuclease Inhibitor"/>
    <property type="match status" value="2"/>
</dbReference>
<dbReference type="Pfam" id="PF23598">
    <property type="entry name" value="LRR_14"/>
    <property type="match status" value="1"/>
</dbReference>
<dbReference type="InterPro" id="IPR032675">
    <property type="entry name" value="LRR_dom_sf"/>
</dbReference>
<evidence type="ECO:0000259" key="7">
    <source>
        <dbReference type="Pfam" id="PF08263"/>
    </source>
</evidence>
<evidence type="ECO:0000259" key="6">
    <source>
        <dbReference type="Pfam" id="PF00112"/>
    </source>
</evidence>
<dbReference type="InterPro" id="IPR003591">
    <property type="entry name" value="Leu-rich_rpt_typical-subtyp"/>
</dbReference>
<name>A0ABY8U297_TETOB</name>
<evidence type="ECO:0000256" key="3">
    <source>
        <dbReference type="ARBA" id="ARBA00022614"/>
    </source>
</evidence>
<keyword evidence="3" id="KW-0433">Leucine-rich repeat</keyword>
<evidence type="ECO:0000256" key="2">
    <source>
        <dbReference type="ARBA" id="ARBA00004430"/>
    </source>
</evidence>
<comment type="subcellular location">
    <subcellularLocation>
        <location evidence="1">Cell envelope</location>
    </subcellularLocation>
    <subcellularLocation>
        <location evidence="2">Cytoplasm</location>
        <location evidence="2">Cytoskeleton</location>
        <location evidence="2">Cilium axoneme</location>
    </subcellularLocation>
</comment>
<dbReference type="Pfam" id="PF08263">
    <property type="entry name" value="LRRNT_2"/>
    <property type="match status" value="1"/>
</dbReference>
<organism evidence="9 10">
    <name type="scientific">Tetradesmus obliquus</name>
    <name type="common">Green alga</name>
    <name type="synonym">Acutodesmus obliquus</name>
    <dbReference type="NCBI Taxonomy" id="3088"/>
    <lineage>
        <taxon>Eukaryota</taxon>
        <taxon>Viridiplantae</taxon>
        <taxon>Chlorophyta</taxon>
        <taxon>core chlorophytes</taxon>
        <taxon>Chlorophyceae</taxon>
        <taxon>CS clade</taxon>
        <taxon>Sphaeropleales</taxon>
        <taxon>Scenedesmaceae</taxon>
        <taxon>Tetradesmus</taxon>
    </lineage>
</organism>
<evidence type="ECO:0000256" key="1">
    <source>
        <dbReference type="ARBA" id="ARBA00004196"/>
    </source>
</evidence>
<keyword evidence="4" id="KW-0732">Signal</keyword>
<evidence type="ECO:0000256" key="5">
    <source>
        <dbReference type="ARBA" id="ARBA00022737"/>
    </source>
</evidence>
<dbReference type="EMBL" id="CP126212">
    <property type="protein sequence ID" value="WIA14567.1"/>
    <property type="molecule type" value="Genomic_DNA"/>
</dbReference>
<evidence type="ECO:0000313" key="9">
    <source>
        <dbReference type="EMBL" id="WIA14567.1"/>
    </source>
</evidence>
<protein>
    <recommendedName>
        <fullName evidence="11">Peptidase C1A papain C-terminal domain-containing protein</fullName>
    </recommendedName>
</protein>
<dbReference type="SMART" id="SM00369">
    <property type="entry name" value="LRR_TYP"/>
    <property type="match status" value="5"/>
</dbReference>
<feature type="domain" description="Peptidase C1A papain C-terminal" evidence="6">
    <location>
        <begin position="27"/>
        <end position="84"/>
    </location>
</feature>
<dbReference type="InterPro" id="IPR013210">
    <property type="entry name" value="LRR_N_plant-typ"/>
</dbReference>